<dbReference type="InterPro" id="IPR051207">
    <property type="entry name" value="ComplexI_NDUFA9_subunit"/>
</dbReference>
<feature type="domain" description="NAD(P)-binding" evidence="1">
    <location>
        <begin position="7"/>
        <end position="183"/>
    </location>
</feature>
<dbReference type="InterPro" id="IPR036291">
    <property type="entry name" value="NAD(P)-bd_dom_sf"/>
</dbReference>
<dbReference type="SUPFAM" id="SSF51735">
    <property type="entry name" value="NAD(P)-binding Rossmann-fold domains"/>
    <property type="match status" value="1"/>
</dbReference>
<dbReference type="PANTHER" id="PTHR12126:SF11">
    <property type="entry name" value="NADH DEHYDROGENASE [UBIQUINONE] 1 ALPHA SUBCOMPLEX SUBUNIT 9, MITOCHONDRIAL"/>
    <property type="match status" value="1"/>
</dbReference>
<dbReference type="InterPro" id="IPR016040">
    <property type="entry name" value="NAD(P)-bd_dom"/>
</dbReference>
<organism evidence="2 3">
    <name type="scientific">Georgenia wutianyii</name>
    <dbReference type="NCBI Taxonomy" id="2585135"/>
    <lineage>
        <taxon>Bacteria</taxon>
        <taxon>Bacillati</taxon>
        <taxon>Actinomycetota</taxon>
        <taxon>Actinomycetes</taxon>
        <taxon>Micrococcales</taxon>
        <taxon>Bogoriellaceae</taxon>
        <taxon>Georgenia</taxon>
    </lineage>
</organism>
<dbReference type="EMBL" id="CP040899">
    <property type="protein sequence ID" value="QDB79550.1"/>
    <property type="molecule type" value="Genomic_DNA"/>
</dbReference>
<name>A0ABX5VRV2_9MICO</name>
<dbReference type="Pfam" id="PF13460">
    <property type="entry name" value="NAD_binding_10"/>
    <property type="match status" value="1"/>
</dbReference>
<dbReference type="RefSeq" id="WP_139948573.1">
    <property type="nucleotide sequence ID" value="NZ_CP040899.1"/>
</dbReference>
<gene>
    <name evidence="2" type="ORF">FE251_09305</name>
</gene>
<sequence length="259" mass="27796">MRVLVTGASGALGRDVVPVLRGAGHEVRALSRVARPDQDGVSWVRGDLATGEGLVPALHDVDTVVHLASAPYRRGYTREVDVEGTRRLAADARAAGVRHLLYVSIVGADVVPWGYFRIKVQAERIVRSSGPAWTVLRATQFYSLIDAVLRAAARLPVIPYDPGIGSQAVHTGDVARRLLELLTAGPSHDVVEFGGPEVLGLREAARQWLEVSERRRVLVPVRVPGSLGAAFRAGPFVTTAEPTGTLTWREYLASHPAGA</sequence>
<dbReference type="Proteomes" id="UP000313948">
    <property type="component" value="Chromosome"/>
</dbReference>
<dbReference type="Gene3D" id="3.40.50.720">
    <property type="entry name" value="NAD(P)-binding Rossmann-like Domain"/>
    <property type="match status" value="1"/>
</dbReference>
<protein>
    <submittedName>
        <fullName evidence="2">NAD-dependent epimerase/dehydratase family protein</fullName>
    </submittedName>
</protein>
<evidence type="ECO:0000313" key="2">
    <source>
        <dbReference type="EMBL" id="QDB79550.1"/>
    </source>
</evidence>
<evidence type="ECO:0000313" key="3">
    <source>
        <dbReference type="Proteomes" id="UP000313948"/>
    </source>
</evidence>
<keyword evidence="3" id="KW-1185">Reference proteome</keyword>
<dbReference type="PANTHER" id="PTHR12126">
    <property type="entry name" value="NADH-UBIQUINONE OXIDOREDUCTASE 39 KDA SUBUNIT-RELATED"/>
    <property type="match status" value="1"/>
</dbReference>
<reference evidence="2 3" key="1">
    <citation type="submission" date="2019-05" db="EMBL/GenBank/DDBJ databases">
        <title>Georgenia *** sp. nov., and Georgenia *** sp. nov., isolated from the intestinal contents of plateau pika (Ochotona curzoniae) in the Qinghai-Tibet plateau of China.</title>
        <authorList>
            <person name="Tian Z."/>
        </authorList>
    </citation>
    <scope>NUCLEOTIDE SEQUENCE [LARGE SCALE GENOMIC DNA]</scope>
    <source>
        <strain evidence="2 3">Z294</strain>
    </source>
</reference>
<evidence type="ECO:0000259" key="1">
    <source>
        <dbReference type="Pfam" id="PF13460"/>
    </source>
</evidence>
<proteinExistence type="predicted"/>
<accession>A0ABX5VRV2</accession>